<dbReference type="EMBL" id="JAVJAF010000001">
    <property type="protein sequence ID" value="MDR6236016.1"/>
    <property type="molecule type" value="Genomic_DNA"/>
</dbReference>
<dbReference type="Proteomes" id="UP001268036">
    <property type="component" value="Unassembled WGS sequence"/>
</dbReference>
<comment type="caution">
    <text evidence="4">The sequence shown here is derived from an EMBL/GenBank/DDBJ whole genome shotgun (WGS) entry which is preliminary data.</text>
</comment>
<dbReference type="SUPFAM" id="SSF53474">
    <property type="entry name" value="alpha/beta-Hydrolases"/>
    <property type="match status" value="1"/>
</dbReference>
<protein>
    <submittedName>
        <fullName evidence="4">Pimeloyl-ACP methyl ester carboxylesterase</fullName>
    </submittedName>
</protein>
<dbReference type="InterPro" id="IPR000073">
    <property type="entry name" value="AB_hydrolase_1"/>
</dbReference>
<organism evidence="4 5">
    <name type="scientific">Pseudomonas oryzihabitans</name>
    <dbReference type="NCBI Taxonomy" id="47885"/>
    <lineage>
        <taxon>Bacteria</taxon>
        <taxon>Pseudomonadati</taxon>
        <taxon>Pseudomonadota</taxon>
        <taxon>Gammaproteobacteria</taxon>
        <taxon>Pseudomonadales</taxon>
        <taxon>Pseudomonadaceae</taxon>
        <taxon>Pseudomonas</taxon>
    </lineage>
</organism>
<dbReference type="GO" id="GO:0016787">
    <property type="term" value="F:hydrolase activity"/>
    <property type="evidence" value="ECO:0007669"/>
    <property type="project" value="UniProtKB-KW"/>
</dbReference>
<dbReference type="InterPro" id="IPR029058">
    <property type="entry name" value="AB_hydrolase_fold"/>
</dbReference>
<dbReference type="RefSeq" id="WP_309760959.1">
    <property type="nucleotide sequence ID" value="NZ_JAVJAF010000001.1"/>
</dbReference>
<keyword evidence="2" id="KW-0378">Hydrolase</keyword>
<evidence type="ECO:0000259" key="3">
    <source>
        <dbReference type="Pfam" id="PF00561"/>
    </source>
</evidence>
<evidence type="ECO:0000256" key="2">
    <source>
        <dbReference type="ARBA" id="ARBA00022801"/>
    </source>
</evidence>
<comment type="similarity">
    <text evidence="1">Belongs to the AB hydrolase superfamily.</text>
</comment>
<dbReference type="Gene3D" id="3.40.50.1820">
    <property type="entry name" value="alpha/beta hydrolase"/>
    <property type="match status" value="1"/>
</dbReference>
<dbReference type="PANTHER" id="PTHR43798">
    <property type="entry name" value="MONOACYLGLYCEROL LIPASE"/>
    <property type="match status" value="1"/>
</dbReference>
<gene>
    <name evidence="4" type="ORF">QE440_003757</name>
</gene>
<reference evidence="4" key="1">
    <citation type="submission" date="2023-08" db="EMBL/GenBank/DDBJ databases">
        <title>Functional and genomic diversity of the sorghum phyllosphere microbiome.</title>
        <authorList>
            <person name="Shade A."/>
        </authorList>
    </citation>
    <scope>NUCLEOTIDE SEQUENCE</scope>
    <source>
        <strain evidence="4">SORGH_AS_0201</strain>
    </source>
</reference>
<evidence type="ECO:0000313" key="4">
    <source>
        <dbReference type="EMBL" id="MDR6236016.1"/>
    </source>
</evidence>
<proteinExistence type="inferred from homology"/>
<dbReference type="PANTHER" id="PTHR43798:SF14">
    <property type="entry name" value="SERINE HYDROLASE-LIKE PROTEIN DDB_G0286239"/>
    <property type="match status" value="1"/>
</dbReference>
<dbReference type="Pfam" id="PF00561">
    <property type="entry name" value="Abhydrolase_1"/>
    <property type="match status" value="1"/>
</dbReference>
<sequence>MTAQVQELRLELPHVELSARVSGPEDGYPVLALHGWLDNAMTFARLAPRLTGLRIVALDLPGHGLSAHRPAGGGYAIQDYVLDVLAAAEQLGWTRFGLLGHSMGAIVSVIAAAALPERIERLALIDGLLPYTTPADEVPEKLGKALLAELELPNRRKPVYASVEDAVAARLKGALTVSREAAELLAERGLMAVPGGYTWRSDPRLRLPSRMRFTPQQARACVRAVRCPTALVIAADGLLAPHPEAMALAREQSCFTLHELAGGHHLHLDDAQGAQAVADCFNAFFAAEAGRNE</sequence>
<feature type="domain" description="AB hydrolase-1" evidence="3">
    <location>
        <begin position="28"/>
        <end position="144"/>
    </location>
</feature>
<accession>A0AAJ2BR52</accession>
<dbReference type="InterPro" id="IPR050266">
    <property type="entry name" value="AB_hydrolase_sf"/>
</dbReference>
<evidence type="ECO:0000313" key="5">
    <source>
        <dbReference type="Proteomes" id="UP001268036"/>
    </source>
</evidence>
<evidence type="ECO:0000256" key="1">
    <source>
        <dbReference type="ARBA" id="ARBA00008645"/>
    </source>
</evidence>
<dbReference type="AlphaFoldDB" id="A0AAJ2BR52"/>
<dbReference type="PRINTS" id="PR00111">
    <property type="entry name" value="ABHYDROLASE"/>
</dbReference>
<name>A0AAJ2BR52_9PSED</name>
<dbReference type="GO" id="GO:0016020">
    <property type="term" value="C:membrane"/>
    <property type="evidence" value="ECO:0007669"/>
    <property type="project" value="TreeGrafter"/>
</dbReference>